<dbReference type="InterPro" id="IPR004393">
    <property type="entry name" value="NadC"/>
</dbReference>
<keyword evidence="4 6" id="KW-0328">Glycosyltransferase</keyword>
<dbReference type="Gene3D" id="3.90.1170.20">
    <property type="entry name" value="Quinolinate phosphoribosyl transferase, N-terminal domain"/>
    <property type="match status" value="1"/>
</dbReference>
<gene>
    <name evidence="9" type="primary">nadC</name>
    <name evidence="9" type="ORF">McpAg1_03220</name>
</gene>
<dbReference type="InterPro" id="IPR027277">
    <property type="entry name" value="NadC/ModD"/>
</dbReference>
<dbReference type="GO" id="GO:0009435">
    <property type="term" value="P:NAD+ biosynthetic process"/>
    <property type="evidence" value="ECO:0007669"/>
    <property type="project" value="InterPro"/>
</dbReference>
<evidence type="ECO:0000313" key="10">
    <source>
        <dbReference type="Proteomes" id="UP001273136"/>
    </source>
</evidence>
<dbReference type="FunFam" id="3.20.20.70:FF:000030">
    <property type="entry name" value="Nicotinate-nucleotide pyrophosphorylase, carboxylating"/>
    <property type="match status" value="1"/>
</dbReference>
<comment type="function">
    <text evidence="6">Involved in the catabolism of quinolinic acid (QA).</text>
</comment>
<dbReference type="EC" id="2.4.2.19" evidence="6"/>
<comment type="subunit">
    <text evidence="6">Hexamer formed by 3 homodimers.</text>
</comment>
<dbReference type="InterPro" id="IPR036068">
    <property type="entry name" value="Nicotinate_pribotase-like_C"/>
</dbReference>
<evidence type="ECO:0000256" key="6">
    <source>
        <dbReference type="PIRNR" id="PIRNR006250"/>
    </source>
</evidence>
<evidence type="ECO:0000259" key="7">
    <source>
        <dbReference type="Pfam" id="PF01729"/>
    </source>
</evidence>
<dbReference type="InterPro" id="IPR037128">
    <property type="entry name" value="Quinolinate_PRibosylTase_N_sf"/>
</dbReference>
<dbReference type="InterPro" id="IPR013785">
    <property type="entry name" value="Aldolase_TIM"/>
</dbReference>
<dbReference type="InterPro" id="IPR002638">
    <property type="entry name" value="Quinolinate_PRibosylTrfase_C"/>
</dbReference>
<keyword evidence="3 6" id="KW-0662">Pyridine nucleotide biosynthesis</keyword>
<keyword evidence="10" id="KW-1185">Reference proteome</keyword>
<dbReference type="Proteomes" id="UP001273136">
    <property type="component" value="Unassembled WGS sequence"/>
</dbReference>
<dbReference type="Pfam" id="PF02749">
    <property type="entry name" value="QRPTase_N"/>
    <property type="match status" value="1"/>
</dbReference>
<dbReference type="SUPFAM" id="SSF51690">
    <property type="entry name" value="Nicotinate/Quinolinate PRTase C-terminal domain-like"/>
    <property type="match status" value="1"/>
</dbReference>
<protein>
    <recommendedName>
        <fullName evidence="6">Nicotinate-nucleotide pyrophosphorylase [carboxylating]</fullName>
        <ecNumber evidence="6">2.4.2.19</ecNumber>
    </recommendedName>
    <alternativeName>
        <fullName evidence="6">Quinolinate phosphoribosyltransferase [decarboxylating]</fullName>
    </alternativeName>
</protein>
<name>A0AAE4MCG3_9EURY</name>
<dbReference type="NCBIfam" id="TIGR00078">
    <property type="entry name" value="nadC"/>
    <property type="match status" value="1"/>
</dbReference>
<accession>A0AAE4MCG3</accession>
<dbReference type="Gene3D" id="3.20.20.70">
    <property type="entry name" value="Aldolase class I"/>
    <property type="match status" value="1"/>
</dbReference>
<dbReference type="PIRSF" id="PIRSF006250">
    <property type="entry name" value="NadC_ModD"/>
    <property type="match status" value="1"/>
</dbReference>
<proteinExistence type="inferred from homology"/>
<comment type="catalytic activity">
    <reaction evidence="6">
        <text>nicotinate beta-D-ribonucleotide + CO2 + diphosphate = quinolinate + 5-phospho-alpha-D-ribose 1-diphosphate + 2 H(+)</text>
        <dbReference type="Rhea" id="RHEA:12733"/>
        <dbReference type="ChEBI" id="CHEBI:15378"/>
        <dbReference type="ChEBI" id="CHEBI:16526"/>
        <dbReference type="ChEBI" id="CHEBI:29959"/>
        <dbReference type="ChEBI" id="CHEBI:33019"/>
        <dbReference type="ChEBI" id="CHEBI:57502"/>
        <dbReference type="ChEBI" id="CHEBI:58017"/>
        <dbReference type="EC" id="2.4.2.19"/>
    </reaction>
</comment>
<dbReference type="Pfam" id="PF01729">
    <property type="entry name" value="QRPTase_C"/>
    <property type="match status" value="1"/>
</dbReference>
<dbReference type="GO" id="GO:0034213">
    <property type="term" value="P:quinolinate catabolic process"/>
    <property type="evidence" value="ECO:0007669"/>
    <property type="project" value="TreeGrafter"/>
</dbReference>
<keyword evidence="5 6" id="KW-0808">Transferase</keyword>
<dbReference type="AlphaFoldDB" id="A0AAE4MCG3"/>
<dbReference type="EMBL" id="JAWDKA010000001">
    <property type="protein sequence ID" value="MDV0441143.1"/>
    <property type="molecule type" value="Genomic_DNA"/>
</dbReference>
<evidence type="ECO:0000256" key="3">
    <source>
        <dbReference type="ARBA" id="ARBA00022642"/>
    </source>
</evidence>
<comment type="similarity">
    <text evidence="2 6">Belongs to the NadC/ModD family.</text>
</comment>
<dbReference type="GO" id="GO:0004514">
    <property type="term" value="F:nicotinate-nucleotide diphosphorylase (carboxylating) activity"/>
    <property type="evidence" value="ECO:0007669"/>
    <property type="project" value="UniProtKB-EC"/>
</dbReference>
<evidence type="ECO:0000259" key="8">
    <source>
        <dbReference type="Pfam" id="PF02749"/>
    </source>
</evidence>
<evidence type="ECO:0000313" key="9">
    <source>
        <dbReference type="EMBL" id="MDV0441143.1"/>
    </source>
</evidence>
<sequence>MMLPTDQLLSFFAEDVPFGDITTLALVEDKVVAARVEARTDMVLAGVEECVWLFEHFGVGATVHADDGEKISAGTKILSLAGSVHAILSLERTCLNLLGRMSGIATATAAAQTLVATVNDHVKVAGTRKTAPGLRYFDKKAIRLGGGEPHRDSLSDAFLIKDTHRSLLPVAEAVRRAKAYSVYHKVECEVENLIDAVAAAEAGADIIMFDNMTPSAVHGSIAALASRGLRERLVLEVSGGITVENVQKWAGVDVDVISMGSLTHSVKYADVSLEIE</sequence>
<dbReference type="InterPro" id="IPR022412">
    <property type="entry name" value="Quinolinate_PRibosylTrfase_N"/>
</dbReference>
<reference evidence="9" key="1">
    <citation type="submission" date="2023-06" db="EMBL/GenBank/DDBJ databases">
        <title>Genome sequence of Methancorpusculaceae sp. Ag1.</title>
        <authorList>
            <person name="Protasov E."/>
            <person name="Platt K."/>
            <person name="Poehlein A."/>
            <person name="Daniel R."/>
            <person name="Brune A."/>
        </authorList>
    </citation>
    <scope>NUCLEOTIDE SEQUENCE</scope>
    <source>
        <strain evidence="9">Ag1</strain>
    </source>
</reference>
<dbReference type="PANTHER" id="PTHR32179:SF3">
    <property type="entry name" value="NICOTINATE-NUCLEOTIDE PYROPHOSPHORYLASE [CARBOXYLATING]"/>
    <property type="match status" value="1"/>
</dbReference>
<comment type="caution">
    <text evidence="9">The sequence shown here is derived from an EMBL/GenBank/DDBJ whole genome shotgun (WGS) entry which is preliminary data.</text>
</comment>
<dbReference type="GO" id="GO:0005737">
    <property type="term" value="C:cytoplasm"/>
    <property type="evidence" value="ECO:0007669"/>
    <property type="project" value="TreeGrafter"/>
</dbReference>
<dbReference type="PANTHER" id="PTHR32179">
    <property type="entry name" value="NICOTINATE-NUCLEOTIDE PYROPHOSPHORYLASE [CARBOXYLATING]"/>
    <property type="match status" value="1"/>
</dbReference>
<feature type="domain" description="Quinolinate phosphoribosyl transferase N-terminal" evidence="8">
    <location>
        <begin position="20"/>
        <end position="102"/>
    </location>
</feature>
<dbReference type="SUPFAM" id="SSF54675">
    <property type="entry name" value="Nicotinate/Quinolinate PRTase N-terminal domain-like"/>
    <property type="match status" value="1"/>
</dbReference>
<comment type="pathway">
    <text evidence="1 6">Cofactor biosynthesis; NAD(+) biosynthesis; nicotinate D-ribonucleotide from quinolinate: step 1/1.</text>
</comment>
<evidence type="ECO:0000256" key="1">
    <source>
        <dbReference type="ARBA" id="ARBA00004893"/>
    </source>
</evidence>
<feature type="domain" description="Quinolinate phosphoribosyl transferase C-terminal" evidence="7">
    <location>
        <begin position="104"/>
        <end position="274"/>
    </location>
</feature>
<evidence type="ECO:0000256" key="5">
    <source>
        <dbReference type="ARBA" id="ARBA00022679"/>
    </source>
</evidence>
<dbReference type="RefSeq" id="WP_338093535.1">
    <property type="nucleotide sequence ID" value="NZ_JAWDKA010000001.1"/>
</dbReference>
<evidence type="ECO:0000256" key="4">
    <source>
        <dbReference type="ARBA" id="ARBA00022676"/>
    </source>
</evidence>
<organism evidence="9 10">
    <name type="scientific">Methanorbis furvi</name>
    <dbReference type="NCBI Taxonomy" id="3028299"/>
    <lineage>
        <taxon>Archaea</taxon>
        <taxon>Methanobacteriati</taxon>
        <taxon>Methanobacteriota</taxon>
        <taxon>Stenosarchaea group</taxon>
        <taxon>Methanomicrobia</taxon>
        <taxon>Methanomicrobiales</taxon>
        <taxon>Methanocorpusculaceae</taxon>
        <taxon>Methanorbis</taxon>
    </lineage>
</organism>
<evidence type="ECO:0000256" key="2">
    <source>
        <dbReference type="ARBA" id="ARBA00009400"/>
    </source>
</evidence>